<keyword evidence="2" id="KW-0812">Transmembrane</keyword>
<keyword evidence="2" id="KW-1133">Transmembrane helix</keyword>
<keyword evidence="2" id="KW-0472">Membrane</keyword>
<dbReference type="InterPro" id="IPR052901">
    <property type="entry name" value="Bact_TGase-like"/>
</dbReference>
<dbReference type="InterPro" id="IPR038765">
    <property type="entry name" value="Papain-like_cys_pep_sf"/>
</dbReference>
<feature type="transmembrane region" description="Helical" evidence="2">
    <location>
        <begin position="72"/>
        <end position="91"/>
    </location>
</feature>
<accession>A0A1H8L8Q5</accession>
<keyword evidence="4" id="KW-0378">Hydrolase</keyword>
<feature type="transmembrane region" description="Helical" evidence="2">
    <location>
        <begin position="42"/>
        <end position="60"/>
    </location>
</feature>
<dbReference type="GO" id="GO:0006508">
    <property type="term" value="P:proteolysis"/>
    <property type="evidence" value="ECO:0007669"/>
    <property type="project" value="UniProtKB-KW"/>
</dbReference>
<feature type="domain" description="Transglutaminase-like" evidence="3">
    <location>
        <begin position="471"/>
        <end position="549"/>
    </location>
</feature>
<keyword evidence="5" id="KW-1185">Reference proteome</keyword>
<feature type="transmembrane region" description="Helical" evidence="2">
    <location>
        <begin position="168"/>
        <end position="186"/>
    </location>
</feature>
<dbReference type="InterPro" id="IPR002931">
    <property type="entry name" value="Transglutaminase-like"/>
</dbReference>
<evidence type="ECO:0000256" key="2">
    <source>
        <dbReference type="SAM" id="Phobius"/>
    </source>
</evidence>
<evidence type="ECO:0000259" key="3">
    <source>
        <dbReference type="SMART" id="SM00460"/>
    </source>
</evidence>
<evidence type="ECO:0000256" key="1">
    <source>
        <dbReference type="SAM" id="MobiDB-lite"/>
    </source>
</evidence>
<dbReference type="Pfam" id="PF01841">
    <property type="entry name" value="Transglut_core"/>
    <property type="match status" value="1"/>
</dbReference>
<dbReference type="RefSeq" id="WP_091495908.1">
    <property type="nucleotide sequence ID" value="NZ_FODJ01000003.1"/>
</dbReference>
<proteinExistence type="predicted"/>
<feature type="transmembrane region" description="Helical" evidence="2">
    <location>
        <begin position="12"/>
        <end position="30"/>
    </location>
</feature>
<dbReference type="PANTHER" id="PTHR42736:SF1">
    <property type="entry name" value="PROTEIN-GLUTAMINE GAMMA-GLUTAMYLTRANSFERASE"/>
    <property type="match status" value="1"/>
</dbReference>
<sequence length="737" mass="84935">MKKQTTLGKGQSVLTACLYFGGLLLALEWIKPLQELADTDYFRLFTIFAVFCFTLTYLQLPAVLSIIIKSGAIIVIVNWLFLPGTMLSQQWTSYLINEWQLNSRAIGRLNWYGLTDMFEVLLFLLLITLLSYLLYFWLITMKRAFIYILLTFTFVTVLDTFTNYQANYAIIRLFAISLVMLALTSYLKRLQQYQLKVNLTKWLNKLVTPLAMLLIASLLLGFLLPKREPVWPDPVPLLTELTGLFANGVGGLSQVGYSEDDSTLGGSFAQNNTPLFRTETQSNHYWRIESKDFYTGSGWERTTDLNFQPFEADALEINFNDNTQPMQEATVEYLDAVNFDYLVYPYGLSQPAPTENGGFIFDQESGFVQSEQGSLPRNEPISLFYQYPDFSTDQLRNSVGGYPAAATRYLQLPDSLPERVYQLAAELTEGEETIYDQVVAIEQYFDQGEFTYQTRNVPIPRDDQDYVDQFLFETQYGYCDNFSTAMVVMLRTLGIPARWVKGFTGGELLENLSTEDETLYRYEVRNSNAHSWVEVYFPEQGWVSFEPTIGFSGEEMVYQETGDTENEQDPLNEEEIEETEQPEQDEEQEEQEDETQGENESELEATAEEADEAPSVTVTIWPWLLGLVILAIVVAGIRWKWCIKQLFFWRWARFSTAEELQHAYHMLLKLLALRGLKRSADQTLQQFAQIVDQKLATNELSQLTSYYSRILYRNEAELVEPEKIQQLYRSILETILA</sequence>
<organism evidence="4 5">
    <name type="scientific">Amphibacillus marinus</name>
    <dbReference type="NCBI Taxonomy" id="872970"/>
    <lineage>
        <taxon>Bacteria</taxon>
        <taxon>Bacillati</taxon>
        <taxon>Bacillota</taxon>
        <taxon>Bacilli</taxon>
        <taxon>Bacillales</taxon>
        <taxon>Bacillaceae</taxon>
        <taxon>Amphibacillus</taxon>
    </lineage>
</organism>
<feature type="compositionally biased region" description="Acidic residues" evidence="1">
    <location>
        <begin position="562"/>
        <end position="612"/>
    </location>
</feature>
<dbReference type="Gene3D" id="3.10.620.30">
    <property type="match status" value="1"/>
</dbReference>
<feature type="region of interest" description="Disordered" evidence="1">
    <location>
        <begin position="559"/>
        <end position="613"/>
    </location>
</feature>
<evidence type="ECO:0000313" key="4">
    <source>
        <dbReference type="EMBL" id="SEO01108.1"/>
    </source>
</evidence>
<feature type="transmembrane region" description="Helical" evidence="2">
    <location>
        <begin position="206"/>
        <end position="224"/>
    </location>
</feature>
<dbReference type="SMART" id="SM00460">
    <property type="entry name" value="TGc"/>
    <property type="match status" value="1"/>
</dbReference>
<reference evidence="4 5" key="1">
    <citation type="submission" date="2016-10" db="EMBL/GenBank/DDBJ databases">
        <authorList>
            <person name="de Groot N.N."/>
        </authorList>
    </citation>
    <scope>NUCLEOTIDE SEQUENCE [LARGE SCALE GENOMIC DNA]</scope>
    <source>
        <strain evidence="4 5">CGMCC 1.10434</strain>
    </source>
</reference>
<dbReference type="AlphaFoldDB" id="A0A1H8L8Q5"/>
<dbReference type="GO" id="GO:0008233">
    <property type="term" value="F:peptidase activity"/>
    <property type="evidence" value="ECO:0007669"/>
    <property type="project" value="UniProtKB-KW"/>
</dbReference>
<feature type="transmembrane region" description="Helical" evidence="2">
    <location>
        <begin position="111"/>
        <end position="137"/>
    </location>
</feature>
<dbReference type="EMBL" id="FODJ01000003">
    <property type="protein sequence ID" value="SEO01108.1"/>
    <property type="molecule type" value="Genomic_DNA"/>
</dbReference>
<evidence type="ECO:0000313" key="5">
    <source>
        <dbReference type="Proteomes" id="UP000199300"/>
    </source>
</evidence>
<dbReference type="SUPFAM" id="SSF54001">
    <property type="entry name" value="Cysteine proteinases"/>
    <property type="match status" value="1"/>
</dbReference>
<gene>
    <name evidence="4" type="ORF">SAMN04488134_103111</name>
</gene>
<feature type="transmembrane region" description="Helical" evidence="2">
    <location>
        <begin position="620"/>
        <end position="641"/>
    </location>
</feature>
<dbReference type="STRING" id="872970.SAMN04488134_103111"/>
<keyword evidence="4" id="KW-0645">Protease</keyword>
<dbReference type="Proteomes" id="UP000199300">
    <property type="component" value="Unassembled WGS sequence"/>
</dbReference>
<protein>
    <submittedName>
        <fullName evidence="4">Transglutaminase-like enzyme, putative cysteine protease</fullName>
    </submittedName>
</protein>
<name>A0A1H8L8Q5_9BACI</name>
<feature type="transmembrane region" description="Helical" evidence="2">
    <location>
        <begin position="144"/>
        <end position="162"/>
    </location>
</feature>
<dbReference type="OrthoDB" id="9804872at2"/>
<dbReference type="PANTHER" id="PTHR42736">
    <property type="entry name" value="PROTEIN-GLUTAMINE GAMMA-GLUTAMYLTRANSFERASE"/>
    <property type="match status" value="1"/>
</dbReference>